<reference evidence="1 2" key="1">
    <citation type="journal article" date="2019" name="Commun. Biol.">
        <title>The bagworm genome reveals a unique fibroin gene that provides high tensile strength.</title>
        <authorList>
            <person name="Kono N."/>
            <person name="Nakamura H."/>
            <person name="Ohtoshi R."/>
            <person name="Tomita M."/>
            <person name="Numata K."/>
            <person name="Arakawa K."/>
        </authorList>
    </citation>
    <scope>NUCLEOTIDE SEQUENCE [LARGE SCALE GENOMIC DNA]</scope>
</reference>
<organism evidence="1 2">
    <name type="scientific">Eumeta variegata</name>
    <name type="common">Bagworm moth</name>
    <name type="synonym">Eumeta japonica</name>
    <dbReference type="NCBI Taxonomy" id="151549"/>
    <lineage>
        <taxon>Eukaryota</taxon>
        <taxon>Metazoa</taxon>
        <taxon>Ecdysozoa</taxon>
        <taxon>Arthropoda</taxon>
        <taxon>Hexapoda</taxon>
        <taxon>Insecta</taxon>
        <taxon>Pterygota</taxon>
        <taxon>Neoptera</taxon>
        <taxon>Endopterygota</taxon>
        <taxon>Lepidoptera</taxon>
        <taxon>Glossata</taxon>
        <taxon>Ditrysia</taxon>
        <taxon>Tineoidea</taxon>
        <taxon>Psychidae</taxon>
        <taxon>Oiketicinae</taxon>
        <taxon>Eumeta</taxon>
    </lineage>
</organism>
<dbReference type="Proteomes" id="UP000299102">
    <property type="component" value="Unassembled WGS sequence"/>
</dbReference>
<gene>
    <name evidence="1" type="ORF">EVAR_99615_1</name>
</gene>
<evidence type="ECO:0000313" key="1">
    <source>
        <dbReference type="EMBL" id="GBP00816.1"/>
    </source>
</evidence>
<dbReference type="AlphaFoldDB" id="A0A4C1SG05"/>
<dbReference type="EMBL" id="BGZK01003394">
    <property type="protein sequence ID" value="GBP00816.1"/>
    <property type="molecule type" value="Genomic_DNA"/>
</dbReference>
<proteinExistence type="predicted"/>
<name>A0A4C1SG05_EUMVA</name>
<comment type="caution">
    <text evidence="1">The sequence shown here is derived from an EMBL/GenBank/DDBJ whole genome shotgun (WGS) entry which is preliminary data.</text>
</comment>
<protein>
    <submittedName>
        <fullName evidence="1">Uncharacterized protein</fullName>
    </submittedName>
</protein>
<evidence type="ECO:0000313" key="2">
    <source>
        <dbReference type="Proteomes" id="UP000299102"/>
    </source>
</evidence>
<sequence length="85" mass="9544">MAKKEQNWHQDCYWNKESGIGPVNVARIGIHDSTVTRAELTTRTFNQTLCTCSGELGIVLVFADAGHKFQFEPRSSSAAVLKIFW</sequence>
<accession>A0A4C1SG05</accession>
<keyword evidence="2" id="KW-1185">Reference proteome</keyword>